<dbReference type="PANTHER" id="PTHR30121">
    <property type="entry name" value="UNCHARACTERIZED PROTEIN YJGR-RELATED"/>
    <property type="match status" value="1"/>
</dbReference>
<sequence length="611" mass="68518">MAKKRTEEMPVNSALLNVITPIGLRFTRNNLTIGENKGKIYGIIQYPQDPDYGWLSKITNIPSTIVSITFTPTDNGAFVDTLSNTIKLNRGTADTTNDPLTKQRATRTADNAEKTMAQIDQNEESVGLMSVVVMPIARDDAMFTKVCRKVESTIKGLKCKVRTLADLQKEGFKMISPFYTTDSKVENITQRPVPLSSFVGGFPFASSGYNDGRGYYFAKDAAGGLIIIDPWLRGGDRTNSNVVIMGVPGVGKSTIIKHLALCEYMRGTKIIFVDPEREYKDLCLRLNGDWIDAGGGAGGRINPLQIRPVARDENDEVEKLYKDEGHGMGDMALYMQNLEIFFGLYSPSLTDIQKAILKDCLIELYNAFNIFWDTDIDLLSNTDFPVMKDLYELIDKKGKAIKKDLEQNPYAKLALLLKDIAMGSDSFLWNGHTTIQSDNQCVCLDTYNLQNSSERIKRTQYFNILNWAWEKMSEDRTQPVMVIYDEGYLIVDPNVPQSLVVVRNQEKRARKYEAAVVVASHSVVDFLDPKVKMYGQAILDTPCFKILMGTDGPNLKDTKDLYGLTDAEEELLASKQRGQALLMIGSKRMKANFNEEIPEYKFDYMGTAGGR</sequence>
<reference evidence="3" key="1">
    <citation type="submission" date="2012-06" db="EMBL/GenBank/DDBJ databases">
        <title>Complete sequence of Desulfitobacterium dehalogenans ATCC 51507.</title>
        <authorList>
            <person name="Lucas S."/>
            <person name="Han J."/>
            <person name="Lapidus A."/>
            <person name="Cheng J.-F."/>
            <person name="Goodwin L."/>
            <person name="Pitluck S."/>
            <person name="Peters L."/>
            <person name="Ovchinnikova G."/>
            <person name="Teshima H."/>
            <person name="Detter J.C."/>
            <person name="Han C."/>
            <person name="Tapia R."/>
            <person name="Land M."/>
            <person name="Hauser L."/>
            <person name="Kyrpides N."/>
            <person name="Ivanova N."/>
            <person name="Pagani I."/>
            <person name="Kruse T."/>
            <person name="de Vos W.M."/>
            <person name="Smidt H."/>
            <person name="Woyke T."/>
        </authorList>
    </citation>
    <scope>NUCLEOTIDE SEQUENCE [LARGE SCALE GENOMIC DNA]</scope>
    <source>
        <strain evidence="3">ATCC 51507 / DSM 9161 / JW/IU-DC1</strain>
    </source>
</reference>
<dbReference type="Proteomes" id="UP000006053">
    <property type="component" value="Chromosome"/>
</dbReference>
<dbReference type="PANTHER" id="PTHR30121:SF12">
    <property type="entry name" value="TYPE IV SECRETION SYSTEM PROTEIN CAGE"/>
    <property type="match status" value="1"/>
</dbReference>
<gene>
    <name evidence="2" type="ordered locus">Desde_3151</name>
</gene>
<dbReference type="eggNOG" id="COG3451">
    <property type="taxonomic scope" value="Bacteria"/>
</dbReference>
<dbReference type="RefSeq" id="WP_014794923.1">
    <property type="nucleotide sequence ID" value="NC_018017.1"/>
</dbReference>
<evidence type="ECO:0000313" key="2">
    <source>
        <dbReference type="EMBL" id="AFM01443.1"/>
    </source>
</evidence>
<dbReference type="EMBL" id="CP003348">
    <property type="protein sequence ID" value="AFM01443.1"/>
    <property type="molecule type" value="Genomic_DNA"/>
</dbReference>
<keyword evidence="3" id="KW-1185">Reference proteome</keyword>
<dbReference type="InterPro" id="IPR051162">
    <property type="entry name" value="T4SS_component"/>
</dbReference>
<dbReference type="InterPro" id="IPR027417">
    <property type="entry name" value="P-loop_NTPase"/>
</dbReference>
<dbReference type="AlphaFoldDB" id="I4ABV8"/>
<dbReference type="Gene3D" id="3.40.50.300">
    <property type="entry name" value="P-loop containing nucleotide triphosphate hydrolases"/>
    <property type="match status" value="1"/>
</dbReference>
<dbReference type="Pfam" id="PF19044">
    <property type="entry name" value="P-loop_TraG"/>
    <property type="match status" value="1"/>
</dbReference>
<reference evidence="2 3" key="2">
    <citation type="journal article" date="2015" name="J. Bacteriol.">
        <title>Genomic, proteomic, and biochemical analysis of the organohalide respiratory pathway in Desulfitobacterium dehalogenans.</title>
        <authorList>
            <person name="Kruse T."/>
            <person name="van de Pas B.A."/>
            <person name="Atteia A."/>
            <person name="Krab K."/>
            <person name="Hagen W.R."/>
            <person name="Goodwin L."/>
            <person name="Chain P."/>
            <person name="Boeren S."/>
            <person name="Maphosa F."/>
            <person name="Schraa G."/>
            <person name="de Vos W.M."/>
            <person name="van der Oost J."/>
            <person name="Smidt H."/>
            <person name="Stams A.J."/>
        </authorList>
    </citation>
    <scope>NUCLEOTIDE SEQUENCE [LARGE SCALE GENOMIC DNA]</scope>
    <source>
        <strain evidence="3">ATCC 51507 / DSM 9161 / JW/IU-DC1</strain>
    </source>
</reference>
<accession>I4ABV8</accession>
<dbReference type="SUPFAM" id="SSF52540">
    <property type="entry name" value="P-loop containing nucleoside triphosphate hydrolases"/>
    <property type="match status" value="1"/>
</dbReference>
<protein>
    <recommendedName>
        <fullName evidence="1">TraG P-loop domain-containing protein</fullName>
    </recommendedName>
</protein>
<dbReference type="HOGENOM" id="CLU_009097_4_1_9"/>
<feature type="domain" description="TraG P-loop" evidence="1">
    <location>
        <begin position="234"/>
        <end position="307"/>
    </location>
</feature>
<dbReference type="OrthoDB" id="9804380at2"/>
<dbReference type="InterPro" id="IPR043964">
    <property type="entry name" value="P-loop_TraG"/>
</dbReference>
<proteinExistence type="predicted"/>
<dbReference type="KEGG" id="ddh:Desde_3151"/>
<dbReference type="Gene3D" id="1.10.8.730">
    <property type="match status" value="1"/>
</dbReference>
<dbReference type="STRING" id="756499.Desde_3151"/>
<dbReference type="CDD" id="cd01127">
    <property type="entry name" value="TrwB_TraG_TraD_VirD4"/>
    <property type="match status" value="2"/>
</dbReference>
<name>I4ABV8_DESDJ</name>
<organism evidence="2 3">
    <name type="scientific">Desulfitobacterium dehalogenans (strain ATCC 51507 / DSM 9161 / JW/IU-DC1)</name>
    <dbReference type="NCBI Taxonomy" id="756499"/>
    <lineage>
        <taxon>Bacteria</taxon>
        <taxon>Bacillati</taxon>
        <taxon>Bacillota</taxon>
        <taxon>Clostridia</taxon>
        <taxon>Eubacteriales</taxon>
        <taxon>Desulfitobacteriaceae</taxon>
        <taxon>Desulfitobacterium</taxon>
    </lineage>
</organism>
<evidence type="ECO:0000313" key="3">
    <source>
        <dbReference type="Proteomes" id="UP000006053"/>
    </source>
</evidence>
<evidence type="ECO:0000259" key="1">
    <source>
        <dbReference type="Pfam" id="PF19044"/>
    </source>
</evidence>